<proteinExistence type="predicted"/>
<keyword evidence="2" id="KW-1185">Reference proteome</keyword>
<dbReference type="Proteomes" id="UP000198211">
    <property type="component" value="Unassembled WGS sequence"/>
</dbReference>
<sequence length="119" mass="13742">MNVFDLLQASKKVTDPRKQIYSGFANGCGAHVMNLLIKDICSLTEFEKTLADAMVVIKFVHNHQPVLSAFQTKRETYKIKHDLILVVPIRWYSHYNACRYLRAAKFAVQALPRRMSPQF</sequence>
<dbReference type="EMBL" id="NBNE01002359">
    <property type="protein sequence ID" value="OWZ10716.1"/>
    <property type="molecule type" value="Genomic_DNA"/>
</dbReference>
<organism evidence="1 2">
    <name type="scientific">Phytophthora megakarya</name>
    <dbReference type="NCBI Taxonomy" id="4795"/>
    <lineage>
        <taxon>Eukaryota</taxon>
        <taxon>Sar</taxon>
        <taxon>Stramenopiles</taxon>
        <taxon>Oomycota</taxon>
        <taxon>Peronosporomycetes</taxon>
        <taxon>Peronosporales</taxon>
        <taxon>Peronosporaceae</taxon>
        <taxon>Phytophthora</taxon>
    </lineage>
</organism>
<dbReference type="SUPFAM" id="SSF53098">
    <property type="entry name" value="Ribonuclease H-like"/>
    <property type="match status" value="1"/>
</dbReference>
<evidence type="ECO:0008006" key="3">
    <source>
        <dbReference type="Google" id="ProtNLM"/>
    </source>
</evidence>
<evidence type="ECO:0000313" key="1">
    <source>
        <dbReference type="EMBL" id="OWZ10716.1"/>
    </source>
</evidence>
<evidence type="ECO:0000313" key="2">
    <source>
        <dbReference type="Proteomes" id="UP000198211"/>
    </source>
</evidence>
<accession>A0A225VZ50</accession>
<dbReference type="OrthoDB" id="145772at2759"/>
<reference evidence="2" key="1">
    <citation type="submission" date="2017-03" db="EMBL/GenBank/DDBJ databases">
        <title>Phytopthora megakarya and P. palmivora, two closely related causual agents of cacao black pod achieved similar genome size and gene model numbers by different mechanisms.</title>
        <authorList>
            <person name="Ali S."/>
            <person name="Shao J."/>
            <person name="Larry D.J."/>
            <person name="Kronmiller B."/>
            <person name="Shen D."/>
            <person name="Strem M.D."/>
            <person name="Melnick R.L."/>
            <person name="Guiltinan M.J."/>
            <person name="Tyler B.M."/>
            <person name="Meinhardt L.W."/>
            <person name="Bailey B.A."/>
        </authorList>
    </citation>
    <scope>NUCLEOTIDE SEQUENCE [LARGE SCALE GENOMIC DNA]</scope>
    <source>
        <strain evidence="2">zdho120</strain>
    </source>
</reference>
<dbReference type="AlphaFoldDB" id="A0A225VZ50"/>
<name>A0A225VZ50_9STRA</name>
<gene>
    <name evidence="1" type="ORF">PHMEG_00016386</name>
</gene>
<protein>
    <recommendedName>
        <fullName evidence="3">DUF659 domain-containing protein</fullName>
    </recommendedName>
</protein>
<dbReference type="InterPro" id="IPR012337">
    <property type="entry name" value="RNaseH-like_sf"/>
</dbReference>
<comment type="caution">
    <text evidence="1">The sequence shown here is derived from an EMBL/GenBank/DDBJ whole genome shotgun (WGS) entry which is preliminary data.</text>
</comment>